<dbReference type="SUPFAM" id="SSF69118">
    <property type="entry name" value="AhpD-like"/>
    <property type="match status" value="1"/>
</dbReference>
<keyword evidence="3" id="KW-1185">Reference proteome</keyword>
<dbReference type="PANTHER" id="PTHR35446">
    <property type="entry name" value="SI:CH211-175M2.5"/>
    <property type="match status" value="1"/>
</dbReference>
<dbReference type="OrthoDB" id="9808310at2"/>
<organism evidence="2 3">
    <name type="scientific">Aquimarina spongiae</name>
    <dbReference type="NCBI Taxonomy" id="570521"/>
    <lineage>
        <taxon>Bacteria</taxon>
        <taxon>Pseudomonadati</taxon>
        <taxon>Bacteroidota</taxon>
        <taxon>Flavobacteriia</taxon>
        <taxon>Flavobacteriales</taxon>
        <taxon>Flavobacteriaceae</taxon>
        <taxon>Aquimarina</taxon>
    </lineage>
</organism>
<accession>A0A1M6B2N2</accession>
<protein>
    <submittedName>
        <fullName evidence="2">Uncharacterized peroxidase-related enzyme</fullName>
    </submittedName>
</protein>
<reference evidence="3" key="1">
    <citation type="submission" date="2016-11" db="EMBL/GenBank/DDBJ databases">
        <authorList>
            <person name="Varghese N."/>
            <person name="Submissions S."/>
        </authorList>
    </citation>
    <scope>NUCLEOTIDE SEQUENCE [LARGE SCALE GENOMIC DNA]</scope>
    <source>
        <strain evidence="3">DSM 22623</strain>
    </source>
</reference>
<dbReference type="InterPro" id="IPR029032">
    <property type="entry name" value="AhpD-like"/>
</dbReference>
<dbReference type="PANTHER" id="PTHR35446:SF3">
    <property type="entry name" value="CMD DOMAIN-CONTAINING PROTEIN"/>
    <property type="match status" value="1"/>
</dbReference>
<keyword evidence="2" id="KW-0575">Peroxidase</keyword>
<keyword evidence="2" id="KW-0560">Oxidoreductase</keyword>
<sequence length="191" mass="21138">MTTIENLNYDVKTIENAPETSKEVLEQAKKAYGFVPNLLGTMANHPALLKNYWEGSANLGANSTLSAKEQQVAYLAASYENNCHYCMAAHTSIGQMHKIDQSILDALRTGTPIPDARLEALSQYVKATTISRGRVSQEDINAFLEAGFTQENVLEVITIVSLKVMTNYINYVAQTKVDSAFEPNAWEKLMV</sequence>
<proteinExistence type="predicted"/>
<dbReference type="RefSeq" id="WP_073313731.1">
    <property type="nucleotide sequence ID" value="NZ_FQYP01000001.1"/>
</dbReference>
<evidence type="ECO:0000313" key="3">
    <source>
        <dbReference type="Proteomes" id="UP000184432"/>
    </source>
</evidence>
<dbReference type="Pfam" id="PF02627">
    <property type="entry name" value="CMD"/>
    <property type="match status" value="1"/>
</dbReference>
<dbReference type="EMBL" id="FQYP01000001">
    <property type="protein sequence ID" value="SHI43009.1"/>
    <property type="molecule type" value="Genomic_DNA"/>
</dbReference>
<dbReference type="InterPro" id="IPR003779">
    <property type="entry name" value="CMD-like"/>
</dbReference>
<dbReference type="GO" id="GO:0051920">
    <property type="term" value="F:peroxiredoxin activity"/>
    <property type="evidence" value="ECO:0007669"/>
    <property type="project" value="InterPro"/>
</dbReference>
<gene>
    <name evidence="2" type="ORF">SAMN04488508_101598</name>
</gene>
<dbReference type="AlphaFoldDB" id="A0A1M6B2N2"/>
<dbReference type="Gene3D" id="1.20.1290.10">
    <property type="entry name" value="AhpD-like"/>
    <property type="match status" value="1"/>
</dbReference>
<dbReference type="Proteomes" id="UP000184432">
    <property type="component" value="Unassembled WGS sequence"/>
</dbReference>
<dbReference type="STRING" id="570521.SAMN04488508_101598"/>
<name>A0A1M6B2N2_9FLAO</name>
<evidence type="ECO:0000313" key="2">
    <source>
        <dbReference type="EMBL" id="SHI43009.1"/>
    </source>
</evidence>
<evidence type="ECO:0000259" key="1">
    <source>
        <dbReference type="Pfam" id="PF02627"/>
    </source>
</evidence>
<feature type="domain" description="Carboxymuconolactone decarboxylase-like" evidence="1">
    <location>
        <begin position="47"/>
        <end position="96"/>
    </location>
</feature>